<dbReference type="Pfam" id="PF07063">
    <property type="entry name" value="HGLS"/>
    <property type="match status" value="1"/>
</dbReference>
<comment type="similarity">
    <text evidence="5">Belongs to the 2-oxoadipate dioxygenase/decarboxylase family.</text>
</comment>
<sequence>MKALLNPDVIRSLFSRAMSDMYRAEVPQYGALCSLVGQVNTGVLAGDSAMAQRMREEGQMDRLDVERHGAVRVGTAQELATMGRLFAVMGMQAVGYYDLSVAGVPVHATAFRPVDDASLDRNPFRVFTSLLRTELIADERLRRTAKSIIERRQIFTAGCLALIDRAEGQRGLSEDEAHEFVREALETFRWHAEATVDLKTYQQLRAAHPLVADIVCFKGPHINHLTPRTLDIDAAQAGMPAMGIQAKNSIEGPPTRAVPILLRQTSFLALEEPIRFLGEGGDEGTHTARFGEIEQRGCALTRKGRALYDLLLGKATEQSRSGVPIEQAMRNAFGEFPDSEAELHKEGLAFFSYEPNLRVAQQQVAPESASVFELVESGWLTLKPLTYEDFLPVSAAGIFRSNLGDSAQPEYQSQGNRSQFEAALGAKVLDEISLYEQTSKRSLAEALKALSRVATVQVET</sequence>
<comment type="cofactor">
    <cofactor evidence="1">
        <name>Fe(2+)</name>
        <dbReference type="ChEBI" id="CHEBI:29033"/>
    </cofactor>
</comment>
<dbReference type="PANTHER" id="PTHR39479">
    <property type="match status" value="1"/>
</dbReference>
<dbReference type="InterPro" id="IPR047869">
    <property type="entry name" value="YdcJ_bac-like"/>
</dbReference>
<gene>
    <name evidence="9" type="ORF">QTH91_11110</name>
</gene>
<name>A0ABT7NAR0_9BURK</name>
<evidence type="ECO:0000256" key="1">
    <source>
        <dbReference type="ARBA" id="ARBA00001954"/>
    </source>
</evidence>
<proteinExistence type="inferred from homology"/>
<evidence type="ECO:0000313" key="10">
    <source>
        <dbReference type="Proteomes" id="UP001174908"/>
    </source>
</evidence>
<dbReference type="CDD" id="cd16348">
    <property type="entry name" value="VOC_YdcJ_like"/>
    <property type="match status" value="1"/>
</dbReference>
<dbReference type="Gene3D" id="3.10.180.80">
    <property type="entry name" value="Uncharacterised protein PF07063, DUF1338"/>
    <property type="match status" value="1"/>
</dbReference>
<keyword evidence="2" id="KW-0223">Dioxygenase</keyword>
<dbReference type="Proteomes" id="UP001174908">
    <property type="component" value="Unassembled WGS sequence"/>
</dbReference>
<evidence type="ECO:0000256" key="3">
    <source>
        <dbReference type="ARBA" id="ARBA00023002"/>
    </source>
</evidence>
<organism evidence="9 10">
    <name type="scientific">Variovorax dokdonensis</name>
    <dbReference type="NCBI Taxonomy" id="344883"/>
    <lineage>
        <taxon>Bacteria</taxon>
        <taxon>Pseudomonadati</taxon>
        <taxon>Pseudomonadota</taxon>
        <taxon>Betaproteobacteria</taxon>
        <taxon>Burkholderiales</taxon>
        <taxon>Comamonadaceae</taxon>
        <taxon>Variovorax</taxon>
    </lineage>
</organism>
<keyword evidence="10" id="KW-1185">Reference proteome</keyword>
<reference evidence="9" key="1">
    <citation type="submission" date="2023-06" db="EMBL/GenBank/DDBJ databases">
        <authorList>
            <person name="Jiang Y."/>
            <person name="Liu Q."/>
        </authorList>
    </citation>
    <scope>NUCLEOTIDE SEQUENCE</scope>
    <source>
        <strain evidence="9">CGMCC 1.12089</strain>
    </source>
</reference>
<evidence type="ECO:0000256" key="7">
    <source>
        <dbReference type="ARBA" id="ARBA00035034"/>
    </source>
</evidence>
<dbReference type="SMART" id="SM01150">
    <property type="entry name" value="DUF1338"/>
    <property type="match status" value="1"/>
</dbReference>
<dbReference type="EC" id="1.13.11.93" evidence="6"/>
<evidence type="ECO:0000256" key="4">
    <source>
        <dbReference type="ARBA" id="ARBA00023004"/>
    </source>
</evidence>
<protein>
    <recommendedName>
        <fullName evidence="7">2-oxoadipate dioxygenase/decarboxylase</fullName>
        <ecNumber evidence="6">1.13.11.93</ecNumber>
    </recommendedName>
    <alternativeName>
        <fullName evidence="8">2-hydroxyglutarate synthase</fullName>
    </alternativeName>
</protein>
<evidence type="ECO:0000256" key="8">
    <source>
        <dbReference type="ARBA" id="ARBA00035045"/>
    </source>
</evidence>
<keyword evidence="4" id="KW-0408">Iron</keyword>
<accession>A0ABT7NAR0</accession>
<evidence type="ECO:0000256" key="5">
    <source>
        <dbReference type="ARBA" id="ARBA00035013"/>
    </source>
</evidence>
<comment type="caution">
    <text evidence="9">The sequence shown here is derived from an EMBL/GenBank/DDBJ whole genome shotgun (WGS) entry which is preliminary data.</text>
</comment>
<keyword evidence="3" id="KW-0560">Oxidoreductase</keyword>
<dbReference type="RefSeq" id="WP_286660137.1">
    <property type="nucleotide sequence ID" value="NZ_JASZYV010000002.1"/>
</dbReference>
<evidence type="ECO:0000256" key="2">
    <source>
        <dbReference type="ARBA" id="ARBA00022964"/>
    </source>
</evidence>
<dbReference type="InterPro" id="IPR009770">
    <property type="entry name" value="HGLS"/>
</dbReference>
<dbReference type="EMBL" id="JASZYV010000002">
    <property type="protein sequence ID" value="MDM0045031.1"/>
    <property type="molecule type" value="Genomic_DNA"/>
</dbReference>
<evidence type="ECO:0000256" key="6">
    <source>
        <dbReference type="ARBA" id="ARBA00035023"/>
    </source>
</evidence>
<evidence type="ECO:0000313" key="9">
    <source>
        <dbReference type="EMBL" id="MDM0045031.1"/>
    </source>
</evidence>
<dbReference type="PANTHER" id="PTHR39479:SF2">
    <property type="entry name" value="2-OXOADIPATE DIOXYGENASE_DECARBOXYLASE"/>
    <property type="match status" value="1"/>
</dbReference>